<dbReference type="PANTHER" id="PTHR30477">
    <property type="entry name" value="ABC-TRANSPORTER METAL-BINDING PROTEIN"/>
    <property type="match status" value="1"/>
</dbReference>
<evidence type="ECO:0000256" key="7">
    <source>
        <dbReference type="ARBA" id="ARBA00023136"/>
    </source>
</evidence>
<evidence type="ECO:0000256" key="4">
    <source>
        <dbReference type="ARBA" id="ARBA00022475"/>
    </source>
</evidence>
<feature type="transmembrane region" description="Helical" evidence="9">
    <location>
        <begin position="6"/>
        <end position="27"/>
    </location>
</feature>
<feature type="transmembrane region" description="Helical" evidence="9">
    <location>
        <begin position="87"/>
        <end position="108"/>
    </location>
</feature>
<dbReference type="CDD" id="cd06550">
    <property type="entry name" value="TM_ABC_iron-siderophores_like"/>
    <property type="match status" value="1"/>
</dbReference>
<evidence type="ECO:0000256" key="2">
    <source>
        <dbReference type="ARBA" id="ARBA00008034"/>
    </source>
</evidence>
<keyword evidence="6 9" id="KW-1133">Transmembrane helix</keyword>
<evidence type="ECO:0000256" key="1">
    <source>
        <dbReference type="ARBA" id="ARBA00004651"/>
    </source>
</evidence>
<dbReference type="Proteomes" id="UP000241639">
    <property type="component" value="Unassembled WGS sequence"/>
</dbReference>
<evidence type="ECO:0000256" key="3">
    <source>
        <dbReference type="ARBA" id="ARBA00022448"/>
    </source>
</evidence>
<proteinExistence type="inferred from homology"/>
<dbReference type="Gene3D" id="1.10.3470.10">
    <property type="entry name" value="ABC transporter involved in vitamin B12 uptake, BtuC"/>
    <property type="match status" value="1"/>
</dbReference>
<keyword evidence="5 8" id="KW-0812">Transmembrane</keyword>
<dbReference type="Pfam" id="PF00950">
    <property type="entry name" value="ABC-3"/>
    <property type="match status" value="1"/>
</dbReference>
<comment type="similarity">
    <text evidence="2 8">Belongs to the ABC-3 integral membrane protein family.</text>
</comment>
<feature type="transmembrane region" description="Helical" evidence="9">
    <location>
        <begin position="254"/>
        <end position="280"/>
    </location>
</feature>
<feature type="transmembrane region" description="Helical" evidence="9">
    <location>
        <begin position="32"/>
        <end position="51"/>
    </location>
</feature>
<evidence type="ECO:0000313" key="11">
    <source>
        <dbReference type="Proteomes" id="UP000241639"/>
    </source>
</evidence>
<reference evidence="10 11" key="1">
    <citation type="submission" date="2018-04" db="EMBL/GenBank/DDBJ databases">
        <title>Genomic Encyclopedia of Archaeal and Bacterial Type Strains, Phase II (KMG-II): from individual species to whole genera.</title>
        <authorList>
            <person name="Goeker M."/>
        </authorList>
    </citation>
    <scope>NUCLEOTIDE SEQUENCE [LARGE SCALE GENOMIC DNA]</scope>
    <source>
        <strain evidence="10 11">DSM 45169</strain>
    </source>
</reference>
<dbReference type="GO" id="GO:0010043">
    <property type="term" value="P:response to zinc ion"/>
    <property type="evidence" value="ECO:0007669"/>
    <property type="project" value="TreeGrafter"/>
</dbReference>
<dbReference type="PANTHER" id="PTHR30477:SF8">
    <property type="entry name" value="METAL TRANSPORT SYSTEM MEMBRANE PROTEIN CT_070-RELATED"/>
    <property type="match status" value="1"/>
</dbReference>
<comment type="subcellular location">
    <subcellularLocation>
        <location evidence="1 8">Cell membrane</location>
        <topology evidence="1 8">Multi-pass membrane protein</topology>
    </subcellularLocation>
</comment>
<dbReference type="EMBL" id="PZZP01000001">
    <property type="protein sequence ID" value="PTM58313.1"/>
    <property type="molecule type" value="Genomic_DNA"/>
</dbReference>
<name>A0A2T4Z8U4_9BACL</name>
<accession>A0A2T4Z8U4</accession>
<evidence type="ECO:0000256" key="9">
    <source>
        <dbReference type="SAM" id="Phobius"/>
    </source>
</evidence>
<evidence type="ECO:0000256" key="8">
    <source>
        <dbReference type="RuleBase" id="RU003943"/>
    </source>
</evidence>
<organism evidence="10 11">
    <name type="scientific">Desmospora activa DSM 45169</name>
    <dbReference type="NCBI Taxonomy" id="1121389"/>
    <lineage>
        <taxon>Bacteria</taxon>
        <taxon>Bacillati</taxon>
        <taxon>Bacillota</taxon>
        <taxon>Bacilli</taxon>
        <taxon>Bacillales</taxon>
        <taxon>Thermoactinomycetaceae</taxon>
        <taxon>Desmospora</taxon>
    </lineage>
</organism>
<sequence>MTMGMTIIVTGAMVAVACGFLGCFLILRRLAMVGDAISHAVLPGIVVAYLFSGSLESVWMLLGAAAFGLLCTFLIQTLSQQGVQHDAAISVTFTFLFAVGVIMISLFARQVHLDLDHVLYGEIAYVPFNTWTLFGWEIGPRAMWIVGAALFLSLVVVGLLYKELKVVTFDPQMAAALGIPVLLIHYVLMGLVSVTTVASFESVGAILVVAMLIVPGATAYLLTDKLEWMLAISAVVGILSSICGYWMALWLDASIAGCMTVAAGLLFILAFLFSPLHGVVTRWLVRRSLRLTTTNGEKNAP</sequence>
<dbReference type="AlphaFoldDB" id="A0A2T4Z8U4"/>
<keyword evidence="4" id="KW-1003">Cell membrane</keyword>
<dbReference type="GO" id="GO:0043190">
    <property type="term" value="C:ATP-binding cassette (ABC) transporter complex"/>
    <property type="evidence" value="ECO:0007669"/>
    <property type="project" value="InterPro"/>
</dbReference>
<keyword evidence="11" id="KW-1185">Reference proteome</keyword>
<protein>
    <submittedName>
        <fullName evidence="10">Manganese/zinc/iron transport system permease protein</fullName>
    </submittedName>
</protein>
<evidence type="ECO:0000256" key="6">
    <source>
        <dbReference type="ARBA" id="ARBA00022989"/>
    </source>
</evidence>
<feature type="transmembrane region" description="Helical" evidence="9">
    <location>
        <begin position="203"/>
        <end position="222"/>
    </location>
</feature>
<feature type="transmembrane region" description="Helical" evidence="9">
    <location>
        <begin position="142"/>
        <end position="161"/>
    </location>
</feature>
<keyword evidence="3 8" id="KW-0813">Transport</keyword>
<feature type="transmembrane region" description="Helical" evidence="9">
    <location>
        <begin position="173"/>
        <end position="197"/>
    </location>
</feature>
<dbReference type="GO" id="GO:0055085">
    <property type="term" value="P:transmembrane transport"/>
    <property type="evidence" value="ECO:0007669"/>
    <property type="project" value="InterPro"/>
</dbReference>
<feature type="transmembrane region" description="Helical" evidence="9">
    <location>
        <begin position="229"/>
        <end position="248"/>
    </location>
</feature>
<evidence type="ECO:0000256" key="5">
    <source>
        <dbReference type="ARBA" id="ARBA00022692"/>
    </source>
</evidence>
<comment type="caution">
    <text evidence="10">The sequence shown here is derived from an EMBL/GenBank/DDBJ whole genome shotgun (WGS) entry which is preliminary data.</text>
</comment>
<keyword evidence="7 9" id="KW-0472">Membrane</keyword>
<dbReference type="InterPro" id="IPR037294">
    <property type="entry name" value="ABC_BtuC-like"/>
</dbReference>
<gene>
    <name evidence="10" type="ORF">C8J48_0894</name>
</gene>
<dbReference type="InterPro" id="IPR001626">
    <property type="entry name" value="ABC_TroCD"/>
</dbReference>
<evidence type="ECO:0000313" key="10">
    <source>
        <dbReference type="EMBL" id="PTM58313.1"/>
    </source>
</evidence>
<feature type="transmembrane region" description="Helical" evidence="9">
    <location>
        <begin position="57"/>
        <end position="75"/>
    </location>
</feature>
<dbReference type="SUPFAM" id="SSF81345">
    <property type="entry name" value="ABC transporter involved in vitamin B12 uptake, BtuC"/>
    <property type="match status" value="1"/>
</dbReference>